<reference evidence="2" key="1">
    <citation type="submission" date="2020-02" db="EMBL/GenBank/DDBJ databases">
        <authorList>
            <person name="Meier V. D."/>
        </authorList>
    </citation>
    <scope>NUCLEOTIDE SEQUENCE</scope>
    <source>
        <strain evidence="2">AVDCRST_MAG57</strain>
    </source>
</reference>
<feature type="region of interest" description="Disordered" evidence="1">
    <location>
        <begin position="1"/>
        <end position="117"/>
    </location>
</feature>
<gene>
    <name evidence="2" type="ORF">AVDCRST_MAG57-1347</name>
</gene>
<dbReference type="EMBL" id="CADCTI010000124">
    <property type="protein sequence ID" value="CAA9238116.1"/>
    <property type="molecule type" value="Genomic_DNA"/>
</dbReference>
<feature type="non-terminal residue" evidence="2">
    <location>
        <position position="1"/>
    </location>
</feature>
<feature type="compositionally biased region" description="Low complexity" evidence="1">
    <location>
        <begin position="81"/>
        <end position="92"/>
    </location>
</feature>
<feature type="compositionally biased region" description="Basic and acidic residues" evidence="1">
    <location>
        <begin position="108"/>
        <end position="117"/>
    </location>
</feature>
<accession>A0A6J4HZB0</accession>
<evidence type="ECO:0000256" key="1">
    <source>
        <dbReference type="SAM" id="MobiDB-lite"/>
    </source>
</evidence>
<feature type="compositionally biased region" description="Basic residues" evidence="1">
    <location>
        <begin position="35"/>
        <end position="45"/>
    </location>
</feature>
<name>A0A6J4HZB0_9ACTN</name>
<feature type="compositionally biased region" description="Basic residues" evidence="1">
    <location>
        <begin position="69"/>
        <end position="80"/>
    </location>
</feature>
<protein>
    <submittedName>
        <fullName evidence="2">Uncharacterized protein</fullName>
    </submittedName>
</protein>
<evidence type="ECO:0000313" key="2">
    <source>
        <dbReference type="EMBL" id="CAA9238116.1"/>
    </source>
</evidence>
<feature type="non-terminal residue" evidence="2">
    <location>
        <position position="117"/>
    </location>
</feature>
<sequence>DRQLQGDDACAGQPDRRRDEGRAGPAWRPQAPVRHDRRLRRRGPRHRECLRQPDAVGSGARALLPERFHRQRRAAGRRPHGAGLRLAGGPRRPALPDRLGAQPGAPADVREQRLPGL</sequence>
<proteinExistence type="predicted"/>
<organism evidence="2">
    <name type="scientific">uncultured Blastococcus sp</name>
    <dbReference type="NCBI Taxonomy" id="217144"/>
    <lineage>
        <taxon>Bacteria</taxon>
        <taxon>Bacillati</taxon>
        <taxon>Actinomycetota</taxon>
        <taxon>Actinomycetes</taxon>
        <taxon>Geodermatophilales</taxon>
        <taxon>Geodermatophilaceae</taxon>
        <taxon>Blastococcus</taxon>
        <taxon>environmental samples</taxon>
    </lineage>
</organism>
<dbReference type="AlphaFoldDB" id="A0A6J4HZB0"/>